<sequence length="42" mass="4289">MWVAALVATLTAPNAITIETIAGGVKKGGTRFAMNSIIVPFG</sequence>
<evidence type="ECO:0000313" key="1">
    <source>
        <dbReference type="EMBL" id="KGO32428.1"/>
    </source>
</evidence>
<organism evidence="1 2">
    <name type="scientific">Oenococcus alcoholitolerans</name>
    <dbReference type="NCBI Taxonomy" id="931074"/>
    <lineage>
        <taxon>Bacteria</taxon>
        <taxon>Bacillati</taxon>
        <taxon>Bacillota</taxon>
        <taxon>Bacilli</taxon>
        <taxon>Lactobacillales</taxon>
        <taxon>Lactobacillaceae</taxon>
        <taxon>Oenococcus</taxon>
    </lineage>
</organism>
<reference evidence="1 2" key="1">
    <citation type="journal article" date="2014" name="Antonie Van Leeuwenhoek">
        <title>Oenococcus alcoholitolerans sp. nov., a lactic acid bacteria isolated from cachaca and ethanol fermentation processes.</title>
        <authorList>
            <person name="Badotti F."/>
            <person name="Moreira A.P."/>
            <person name="Tonon L.A."/>
            <person name="de Lucena B.T."/>
            <person name="Gomes Fde C."/>
            <person name="Kruger R."/>
            <person name="Thompson C.C."/>
            <person name="de Morais M.A.Jr."/>
            <person name="Rosa C.A."/>
            <person name="Thompson F.L."/>
        </authorList>
    </citation>
    <scope>NUCLEOTIDE SEQUENCE [LARGE SCALE GENOMIC DNA]</scope>
    <source>
        <strain evidence="1 2">UFRJ-M7.2.18</strain>
    </source>
</reference>
<keyword evidence="2" id="KW-1185">Reference proteome</keyword>
<protein>
    <submittedName>
        <fullName evidence="1">Uncharacterized protein</fullName>
    </submittedName>
</protein>
<proteinExistence type="predicted"/>
<evidence type="ECO:0000313" key="2">
    <source>
        <dbReference type="Proteomes" id="UP000030023"/>
    </source>
</evidence>
<name>A0ABR4XSN8_9LACO</name>
<dbReference type="EMBL" id="AXCV01000021">
    <property type="protein sequence ID" value="KGO32428.1"/>
    <property type="molecule type" value="Genomic_DNA"/>
</dbReference>
<accession>A0ABR4XSN8</accession>
<gene>
    <name evidence="1" type="ORF">Q757_01065</name>
</gene>
<comment type="caution">
    <text evidence="1">The sequence shown here is derived from an EMBL/GenBank/DDBJ whole genome shotgun (WGS) entry which is preliminary data.</text>
</comment>
<dbReference type="Proteomes" id="UP000030023">
    <property type="component" value="Unassembled WGS sequence"/>
</dbReference>